<evidence type="ECO:0000256" key="1">
    <source>
        <dbReference type="ARBA" id="ARBA00004123"/>
    </source>
</evidence>
<dbReference type="OrthoDB" id="2138173at2759"/>
<dbReference type="GO" id="GO:0005634">
    <property type="term" value="C:nucleus"/>
    <property type="evidence" value="ECO:0007669"/>
    <property type="project" value="UniProtKB-SubCell"/>
</dbReference>
<dbReference type="PANTHER" id="PTHR43035:SF1">
    <property type="entry name" value="FATTY ACID REPRESSION MUTANT PROTEIN 2-RELATED"/>
    <property type="match status" value="1"/>
</dbReference>
<reference evidence="8" key="1">
    <citation type="journal article" date="2020" name="Stud. Mycol.">
        <title>101 Dothideomycetes genomes: a test case for predicting lifestyles and emergence of pathogens.</title>
        <authorList>
            <person name="Haridas S."/>
            <person name="Albert R."/>
            <person name="Binder M."/>
            <person name="Bloem J."/>
            <person name="Labutti K."/>
            <person name="Salamov A."/>
            <person name="Andreopoulos B."/>
            <person name="Baker S."/>
            <person name="Barry K."/>
            <person name="Bills G."/>
            <person name="Bluhm B."/>
            <person name="Cannon C."/>
            <person name="Castanera R."/>
            <person name="Culley D."/>
            <person name="Daum C."/>
            <person name="Ezra D."/>
            <person name="Gonzalez J."/>
            <person name="Henrissat B."/>
            <person name="Kuo A."/>
            <person name="Liang C."/>
            <person name="Lipzen A."/>
            <person name="Lutzoni F."/>
            <person name="Magnuson J."/>
            <person name="Mondo S."/>
            <person name="Nolan M."/>
            <person name="Ohm R."/>
            <person name="Pangilinan J."/>
            <person name="Park H.-J."/>
            <person name="Ramirez L."/>
            <person name="Alfaro M."/>
            <person name="Sun H."/>
            <person name="Tritt A."/>
            <person name="Yoshinaga Y."/>
            <person name="Zwiers L.-H."/>
            <person name="Turgeon B."/>
            <person name="Goodwin S."/>
            <person name="Spatafora J."/>
            <person name="Crous P."/>
            <person name="Grigoriev I."/>
        </authorList>
    </citation>
    <scope>NUCLEOTIDE SEQUENCE</scope>
    <source>
        <strain evidence="8">CBS 122367</strain>
    </source>
</reference>
<dbReference type="GO" id="GO:0034599">
    <property type="term" value="P:cellular response to oxidative stress"/>
    <property type="evidence" value="ECO:0007669"/>
    <property type="project" value="InterPro"/>
</dbReference>
<name>A0A6G1IMN7_9PLEO</name>
<evidence type="ECO:0000313" key="8">
    <source>
        <dbReference type="EMBL" id="KAF2679250.1"/>
    </source>
</evidence>
<dbReference type="Gene3D" id="3.40.109.10">
    <property type="entry name" value="NADH Oxidase"/>
    <property type="match status" value="1"/>
</dbReference>
<gene>
    <name evidence="8" type="ORF">K458DRAFT_422468</name>
</gene>
<dbReference type="GO" id="GO:0016491">
    <property type="term" value="F:oxidoreductase activity"/>
    <property type="evidence" value="ECO:0007669"/>
    <property type="project" value="UniProtKB-KW"/>
</dbReference>
<evidence type="ECO:0000256" key="4">
    <source>
        <dbReference type="ARBA" id="ARBA00022490"/>
    </source>
</evidence>
<dbReference type="InterPro" id="IPR000415">
    <property type="entry name" value="Nitroreductase-like"/>
</dbReference>
<accession>A0A6G1IMN7</accession>
<keyword evidence="6" id="KW-0539">Nucleus</keyword>
<dbReference type="EMBL" id="MU005605">
    <property type="protein sequence ID" value="KAF2679250.1"/>
    <property type="molecule type" value="Genomic_DNA"/>
</dbReference>
<dbReference type="InterPro" id="IPR029479">
    <property type="entry name" value="Nitroreductase"/>
</dbReference>
<dbReference type="FunFam" id="3.40.109.10:FF:000001">
    <property type="entry name" value="Nitroreductase family"/>
    <property type="match status" value="1"/>
</dbReference>
<dbReference type="GO" id="GO:0005737">
    <property type="term" value="C:cytoplasm"/>
    <property type="evidence" value="ECO:0007669"/>
    <property type="project" value="UniProtKB-SubCell"/>
</dbReference>
<keyword evidence="9" id="KW-1185">Reference proteome</keyword>
<dbReference type="PANTHER" id="PTHR43035">
    <property type="entry name" value="FATTY ACID REPRESSION MUTANT PROTEIN 2-RELATED"/>
    <property type="match status" value="1"/>
</dbReference>
<evidence type="ECO:0000256" key="3">
    <source>
        <dbReference type="ARBA" id="ARBA00007118"/>
    </source>
</evidence>
<evidence type="ECO:0000256" key="6">
    <source>
        <dbReference type="ARBA" id="ARBA00023242"/>
    </source>
</evidence>
<dbReference type="AlphaFoldDB" id="A0A6G1IMN7"/>
<evidence type="ECO:0000313" key="9">
    <source>
        <dbReference type="Proteomes" id="UP000799291"/>
    </source>
</evidence>
<keyword evidence="4" id="KW-0963">Cytoplasm</keyword>
<keyword evidence="5" id="KW-0560">Oxidoreductase</keyword>
<protein>
    <submittedName>
        <fullName evidence="8">Nitroreductase</fullName>
    </submittedName>
</protein>
<feature type="domain" description="Nitroreductase" evidence="7">
    <location>
        <begin position="122"/>
        <end position="290"/>
    </location>
</feature>
<dbReference type="SUPFAM" id="SSF55469">
    <property type="entry name" value="FMN-dependent nitroreductase-like"/>
    <property type="match status" value="1"/>
</dbReference>
<dbReference type="CDD" id="cd02140">
    <property type="entry name" value="Frm2-like"/>
    <property type="match status" value="1"/>
</dbReference>
<dbReference type="InterPro" id="IPR033877">
    <property type="entry name" value="Frm2/Hbn1"/>
</dbReference>
<comment type="similarity">
    <text evidence="3">Belongs to the nitroreductase family.</text>
</comment>
<evidence type="ECO:0000259" key="7">
    <source>
        <dbReference type="Pfam" id="PF00881"/>
    </source>
</evidence>
<sequence>MLANTRALAIGLITGLLLAIFLQHIFVQDGTQPASGPALWLGSDNMATAALRNSLQMAQQVLRGAGYKSARFAPFGPHPPPIASSISSTALRPALSSTSAASKAFSTSSANMASSKSFLDAVKDRRTFYQLNKEAPISDKQITDIVNTAVLNVPSSFNSQSTRVVVLLNKEHETFWGFVGDTLKPMVPEEQWGNTEKKLSGFSAAYGSILFFEDPEPVENLRKAFPLYAHHFGDWSEHTSAMHQFTLWVALEAEGFGANLQHYNPIVDQKVQQHYNIPLEWKLRAQLVFGGRAGEPGEKKFEPLEKRVFVHGAKE</sequence>
<evidence type="ECO:0000256" key="2">
    <source>
        <dbReference type="ARBA" id="ARBA00004496"/>
    </source>
</evidence>
<dbReference type="Proteomes" id="UP000799291">
    <property type="component" value="Unassembled WGS sequence"/>
</dbReference>
<organism evidence="8 9">
    <name type="scientific">Lentithecium fluviatile CBS 122367</name>
    <dbReference type="NCBI Taxonomy" id="1168545"/>
    <lineage>
        <taxon>Eukaryota</taxon>
        <taxon>Fungi</taxon>
        <taxon>Dikarya</taxon>
        <taxon>Ascomycota</taxon>
        <taxon>Pezizomycotina</taxon>
        <taxon>Dothideomycetes</taxon>
        <taxon>Pleosporomycetidae</taxon>
        <taxon>Pleosporales</taxon>
        <taxon>Massarineae</taxon>
        <taxon>Lentitheciaceae</taxon>
        <taxon>Lentithecium</taxon>
    </lineage>
</organism>
<evidence type="ECO:0000256" key="5">
    <source>
        <dbReference type="ARBA" id="ARBA00023002"/>
    </source>
</evidence>
<proteinExistence type="inferred from homology"/>
<comment type="subcellular location">
    <subcellularLocation>
        <location evidence="2">Cytoplasm</location>
    </subcellularLocation>
    <subcellularLocation>
        <location evidence="1">Nucleus</location>
    </subcellularLocation>
</comment>
<dbReference type="Pfam" id="PF00881">
    <property type="entry name" value="Nitroreductase"/>
    <property type="match status" value="1"/>
</dbReference>